<sequence>MLNYKIPKKWLILVTVALISALLLAIASTASSIYLYGSSTNNIKAGLKSSCSLLLPSLQARTCINSFETF</sequence>
<reference evidence="1 2" key="1">
    <citation type="submission" date="2017-06" db="EMBL/GenBank/DDBJ databases">
        <title>Genome sequencing of cyanobaciteial culture collection at National Institute for Environmental Studies (NIES).</title>
        <authorList>
            <person name="Hirose Y."/>
            <person name="Shimura Y."/>
            <person name="Fujisawa T."/>
            <person name="Nakamura Y."/>
            <person name="Kawachi M."/>
        </authorList>
    </citation>
    <scope>NUCLEOTIDE SEQUENCE [LARGE SCALE GENOMIC DNA]</scope>
    <source>
        <strain evidence="1 2">NIES-4072</strain>
    </source>
</reference>
<evidence type="ECO:0000313" key="1">
    <source>
        <dbReference type="EMBL" id="GBG17723.1"/>
    </source>
</evidence>
<proteinExistence type="predicted"/>
<evidence type="ECO:0000313" key="2">
    <source>
        <dbReference type="Proteomes" id="UP000245124"/>
    </source>
</evidence>
<comment type="caution">
    <text evidence="1">The sequence shown here is derived from an EMBL/GenBank/DDBJ whole genome shotgun (WGS) entry which is preliminary data.</text>
</comment>
<dbReference type="AlphaFoldDB" id="A0A2R5FN87"/>
<gene>
    <name evidence="1" type="ORF">NIES4072_13840</name>
</gene>
<dbReference type="EMBL" id="BDUD01000001">
    <property type="protein sequence ID" value="GBG17723.1"/>
    <property type="molecule type" value="Genomic_DNA"/>
</dbReference>
<name>A0A2R5FN87_NOSCO</name>
<dbReference type="Proteomes" id="UP000245124">
    <property type="component" value="Unassembled WGS sequence"/>
</dbReference>
<organism evidence="1 2">
    <name type="scientific">Nostoc commune NIES-4072</name>
    <dbReference type="NCBI Taxonomy" id="2005467"/>
    <lineage>
        <taxon>Bacteria</taxon>
        <taxon>Bacillati</taxon>
        <taxon>Cyanobacteriota</taxon>
        <taxon>Cyanophyceae</taxon>
        <taxon>Nostocales</taxon>
        <taxon>Nostocaceae</taxon>
        <taxon>Nostoc</taxon>
    </lineage>
</organism>
<keyword evidence="2" id="KW-1185">Reference proteome</keyword>
<accession>A0A2R5FN87</accession>
<protein>
    <submittedName>
        <fullName evidence="1">Uncharacterized protein</fullName>
    </submittedName>
</protein>